<dbReference type="EMBL" id="GGEC01074994">
    <property type="protein sequence ID" value="MBX55478.1"/>
    <property type="molecule type" value="Transcribed_RNA"/>
</dbReference>
<dbReference type="AlphaFoldDB" id="A0A2P2PL74"/>
<sequence length="61" mass="6855">MHPNFDASGYSCPILMGKVQNHCIFLFNFFICGFHADTHSNISVATFTYHGEFVLQNLGTL</sequence>
<organism evidence="1">
    <name type="scientific">Rhizophora mucronata</name>
    <name type="common">Asiatic mangrove</name>
    <dbReference type="NCBI Taxonomy" id="61149"/>
    <lineage>
        <taxon>Eukaryota</taxon>
        <taxon>Viridiplantae</taxon>
        <taxon>Streptophyta</taxon>
        <taxon>Embryophyta</taxon>
        <taxon>Tracheophyta</taxon>
        <taxon>Spermatophyta</taxon>
        <taxon>Magnoliopsida</taxon>
        <taxon>eudicotyledons</taxon>
        <taxon>Gunneridae</taxon>
        <taxon>Pentapetalae</taxon>
        <taxon>rosids</taxon>
        <taxon>fabids</taxon>
        <taxon>Malpighiales</taxon>
        <taxon>Rhizophoraceae</taxon>
        <taxon>Rhizophora</taxon>
    </lineage>
</organism>
<evidence type="ECO:0000313" key="1">
    <source>
        <dbReference type="EMBL" id="MBX55478.1"/>
    </source>
</evidence>
<protein>
    <submittedName>
        <fullName evidence="1">Uncharacterized protein</fullName>
    </submittedName>
</protein>
<name>A0A2P2PL74_RHIMU</name>
<proteinExistence type="predicted"/>
<accession>A0A2P2PL74</accession>
<reference evidence="1" key="1">
    <citation type="submission" date="2018-02" db="EMBL/GenBank/DDBJ databases">
        <title>Rhizophora mucronata_Transcriptome.</title>
        <authorList>
            <person name="Meera S.P."/>
            <person name="Sreeshan A."/>
            <person name="Augustine A."/>
        </authorList>
    </citation>
    <scope>NUCLEOTIDE SEQUENCE</scope>
    <source>
        <tissue evidence="1">Leaf</tissue>
    </source>
</reference>